<accession>A0A2P9ATF0</accession>
<keyword evidence="2" id="KW-0805">Transcription regulation</keyword>
<dbReference type="Proteomes" id="UP000245698">
    <property type="component" value="Unassembled WGS sequence"/>
</dbReference>
<dbReference type="Gene3D" id="1.10.10.10">
    <property type="entry name" value="Winged helix-like DNA-binding domain superfamily/Winged helix DNA-binding domain"/>
    <property type="match status" value="1"/>
</dbReference>
<dbReference type="InterPro" id="IPR050950">
    <property type="entry name" value="HTH-type_LysR_regulators"/>
</dbReference>
<comment type="similarity">
    <text evidence="1">Belongs to the LysR transcriptional regulatory family.</text>
</comment>
<dbReference type="InterPro" id="IPR005119">
    <property type="entry name" value="LysR_subst-bd"/>
</dbReference>
<proteinExistence type="inferred from homology"/>
<feature type="domain" description="HTH lysR-type" evidence="5">
    <location>
        <begin position="1"/>
        <end position="60"/>
    </location>
</feature>
<dbReference type="GO" id="GO:0005829">
    <property type="term" value="C:cytosol"/>
    <property type="evidence" value="ECO:0007669"/>
    <property type="project" value="TreeGrafter"/>
</dbReference>
<dbReference type="PROSITE" id="PS50931">
    <property type="entry name" value="HTH_LYSR"/>
    <property type="match status" value="1"/>
</dbReference>
<evidence type="ECO:0000256" key="4">
    <source>
        <dbReference type="ARBA" id="ARBA00023163"/>
    </source>
</evidence>
<dbReference type="InterPro" id="IPR036388">
    <property type="entry name" value="WH-like_DNA-bd_sf"/>
</dbReference>
<dbReference type="SUPFAM" id="SSF53850">
    <property type="entry name" value="Periplasmic binding protein-like II"/>
    <property type="match status" value="1"/>
</dbReference>
<protein>
    <recommendedName>
        <fullName evidence="5">HTH lysR-type domain-containing protein</fullName>
    </recommendedName>
</protein>
<sequence>MPLITQSARLLEMVARYGSIRRAAERVNAAPSAVNRQILNLEAELGTLLFERVPRGMRLTEAGKILVDQIRAWQRDYERARASVEGLKGQNGELVRIGVMECLAADFLPRAFGELQQEHPDATMRAVVDGTAEIAAQLLSNEIDLAVAFNMPRDTGLKIVHEIRVELGAVMPPSHRLAREQEVPLSALLEYPLVLADGTLSIRPIVDAMLGRTRRPAAEAVVTNSIIMLKSMVMRGAGVGVLTSVDVYSEVKAGQLYFAPIAGARVFELLSVSVRDTKALNPSAVRMAEIVSSAMDKLTQPIPESQQVNGSERTIAQRQRPS</sequence>
<evidence type="ECO:0000256" key="2">
    <source>
        <dbReference type="ARBA" id="ARBA00023015"/>
    </source>
</evidence>
<evidence type="ECO:0000313" key="6">
    <source>
        <dbReference type="EMBL" id="SJM34425.1"/>
    </source>
</evidence>
<evidence type="ECO:0000313" key="7">
    <source>
        <dbReference type="Proteomes" id="UP000245698"/>
    </source>
</evidence>
<name>A0A2P9ATF0_9HYPH</name>
<keyword evidence="3" id="KW-0238">DNA-binding</keyword>
<dbReference type="GO" id="GO:0003700">
    <property type="term" value="F:DNA-binding transcription factor activity"/>
    <property type="evidence" value="ECO:0007669"/>
    <property type="project" value="InterPro"/>
</dbReference>
<dbReference type="InterPro" id="IPR000847">
    <property type="entry name" value="LysR_HTH_N"/>
</dbReference>
<reference evidence="7" key="1">
    <citation type="submission" date="2016-12" db="EMBL/GenBank/DDBJ databases">
        <authorList>
            <person name="Brunel B."/>
        </authorList>
    </citation>
    <scope>NUCLEOTIDE SEQUENCE [LARGE SCALE GENOMIC DNA]</scope>
</reference>
<dbReference type="AlphaFoldDB" id="A0A2P9ATF0"/>
<dbReference type="PANTHER" id="PTHR30419">
    <property type="entry name" value="HTH-TYPE TRANSCRIPTIONAL REGULATOR YBHD"/>
    <property type="match status" value="1"/>
</dbReference>
<keyword evidence="7" id="KW-1185">Reference proteome</keyword>
<evidence type="ECO:0000256" key="1">
    <source>
        <dbReference type="ARBA" id="ARBA00009437"/>
    </source>
</evidence>
<keyword evidence="4" id="KW-0804">Transcription</keyword>
<evidence type="ECO:0000256" key="3">
    <source>
        <dbReference type="ARBA" id="ARBA00023125"/>
    </source>
</evidence>
<dbReference type="SUPFAM" id="SSF46785">
    <property type="entry name" value="Winged helix' DNA-binding domain"/>
    <property type="match status" value="1"/>
</dbReference>
<dbReference type="GO" id="GO:0003677">
    <property type="term" value="F:DNA binding"/>
    <property type="evidence" value="ECO:0007669"/>
    <property type="project" value="UniProtKB-KW"/>
</dbReference>
<dbReference type="RefSeq" id="WP_123150941.1">
    <property type="nucleotide sequence ID" value="NZ_FUIG01000052.1"/>
</dbReference>
<dbReference type="EMBL" id="FUIG01000052">
    <property type="protein sequence ID" value="SJM34425.1"/>
    <property type="molecule type" value="Genomic_DNA"/>
</dbReference>
<evidence type="ECO:0000259" key="5">
    <source>
        <dbReference type="PROSITE" id="PS50931"/>
    </source>
</evidence>
<dbReference type="Pfam" id="PF00126">
    <property type="entry name" value="HTH_1"/>
    <property type="match status" value="1"/>
</dbReference>
<dbReference type="InterPro" id="IPR036390">
    <property type="entry name" value="WH_DNA-bd_sf"/>
</dbReference>
<dbReference type="Gene3D" id="3.40.190.290">
    <property type="match status" value="1"/>
</dbReference>
<organism evidence="6 7">
    <name type="scientific">Mesorhizobium delmotii</name>
    <dbReference type="NCBI Taxonomy" id="1631247"/>
    <lineage>
        <taxon>Bacteria</taxon>
        <taxon>Pseudomonadati</taxon>
        <taxon>Pseudomonadota</taxon>
        <taxon>Alphaproteobacteria</taxon>
        <taxon>Hyphomicrobiales</taxon>
        <taxon>Phyllobacteriaceae</taxon>
        <taxon>Mesorhizobium</taxon>
    </lineage>
</organism>
<dbReference type="Pfam" id="PF03466">
    <property type="entry name" value="LysR_substrate"/>
    <property type="match status" value="1"/>
</dbReference>
<gene>
    <name evidence="6" type="ORF">BQ8482_430016</name>
</gene>